<feature type="domain" description="Sodium/calcium exchanger membrane region" evidence="6">
    <location>
        <begin position="2"/>
        <end position="136"/>
    </location>
</feature>
<keyword evidence="8" id="KW-1185">Reference proteome</keyword>
<proteinExistence type="predicted"/>
<dbReference type="InterPro" id="IPR044880">
    <property type="entry name" value="NCX_ion-bd_dom_sf"/>
</dbReference>
<evidence type="ECO:0000256" key="2">
    <source>
        <dbReference type="ARBA" id="ARBA00022692"/>
    </source>
</evidence>
<evidence type="ECO:0000256" key="5">
    <source>
        <dbReference type="SAM" id="Phobius"/>
    </source>
</evidence>
<dbReference type="GO" id="GO:0005262">
    <property type="term" value="F:calcium channel activity"/>
    <property type="evidence" value="ECO:0007669"/>
    <property type="project" value="TreeGrafter"/>
</dbReference>
<dbReference type="Pfam" id="PF01699">
    <property type="entry name" value="Na_Ca_ex"/>
    <property type="match status" value="2"/>
</dbReference>
<evidence type="ECO:0000256" key="3">
    <source>
        <dbReference type="ARBA" id="ARBA00022989"/>
    </source>
</evidence>
<evidence type="ECO:0000256" key="1">
    <source>
        <dbReference type="ARBA" id="ARBA00004141"/>
    </source>
</evidence>
<evidence type="ECO:0000313" key="8">
    <source>
        <dbReference type="Proteomes" id="UP000245708"/>
    </source>
</evidence>
<dbReference type="Gene3D" id="1.20.1420.30">
    <property type="entry name" value="NCX, central ion-binding region"/>
    <property type="match status" value="1"/>
</dbReference>
<dbReference type="NCBIfam" id="TIGR00367">
    <property type="entry name" value="calcium/sodium antiporter"/>
    <property type="match status" value="1"/>
</dbReference>
<dbReference type="GO" id="GO:0008273">
    <property type="term" value="F:calcium, potassium:sodium antiporter activity"/>
    <property type="evidence" value="ECO:0007669"/>
    <property type="project" value="TreeGrafter"/>
</dbReference>
<dbReference type="PANTHER" id="PTHR10846">
    <property type="entry name" value="SODIUM/POTASSIUM/CALCIUM EXCHANGER"/>
    <property type="match status" value="1"/>
</dbReference>
<feature type="transmembrane region" description="Helical" evidence="5">
    <location>
        <begin position="282"/>
        <end position="299"/>
    </location>
</feature>
<feature type="transmembrane region" description="Helical" evidence="5">
    <location>
        <begin position="189"/>
        <end position="215"/>
    </location>
</feature>
<feature type="transmembrane region" description="Helical" evidence="5">
    <location>
        <begin position="254"/>
        <end position="275"/>
    </location>
</feature>
<dbReference type="InterPro" id="IPR004481">
    <property type="entry name" value="K/Na/Ca-exchanger"/>
</dbReference>
<evidence type="ECO:0000313" key="7">
    <source>
        <dbReference type="EMBL" id="PWK60939.1"/>
    </source>
</evidence>
<comment type="subcellular location">
    <subcellularLocation>
        <location evidence="1">Membrane</location>
        <topology evidence="1">Multi-pass membrane protein</topology>
    </subcellularLocation>
</comment>
<dbReference type="Proteomes" id="UP000245708">
    <property type="component" value="Unassembled WGS sequence"/>
</dbReference>
<gene>
    <name evidence="7" type="ORF">C7455_103137</name>
</gene>
<dbReference type="PANTHER" id="PTHR10846:SF8">
    <property type="entry name" value="INNER MEMBRANE PROTEIN YRBG"/>
    <property type="match status" value="1"/>
</dbReference>
<comment type="caution">
    <text evidence="7">The sequence shown here is derived from an EMBL/GenBank/DDBJ whole genome shotgun (WGS) entry which is preliminary data.</text>
</comment>
<accession>A0A316GM02</accession>
<dbReference type="InterPro" id="IPR004837">
    <property type="entry name" value="NaCa_Exmemb"/>
</dbReference>
<feature type="domain" description="Sodium/calcium exchanger membrane region" evidence="6">
    <location>
        <begin position="159"/>
        <end position="296"/>
    </location>
</feature>
<feature type="transmembrane region" description="Helical" evidence="5">
    <location>
        <begin position="155"/>
        <end position="177"/>
    </location>
</feature>
<keyword evidence="4 5" id="KW-0472">Membrane</keyword>
<reference evidence="7 8" key="1">
    <citation type="submission" date="2018-05" db="EMBL/GenBank/DDBJ databases">
        <title>Genomic Encyclopedia of Type Strains, Phase IV (KMG-IV): sequencing the most valuable type-strain genomes for metagenomic binning, comparative biology and taxonomic classification.</title>
        <authorList>
            <person name="Goeker M."/>
        </authorList>
    </citation>
    <scope>NUCLEOTIDE SEQUENCE [LARGE SCALE GENOMIC DNA]</scope>
    <source>
        <strain evidence="7 8">DSM 16097</strain>
    </source>
</reference>
<feature type="transmembrane region" description="Helical" evidence="5">
    <location>
        <begin position="227"/>
        <end position="248"/>
    </location>
</feature>
<keyword evidence="3 5" id="KW-1133">Transmembrane helix</keyword>
<evidence type="ECO:0000256" key="4">
    <source>
        <dbReference type="ARBA" id="ARBA00023136"/>
    </source>
</evidence>
<sequence>MMLAGLALLLGGGEGLVRGGVALATRMRLPMAVVGAVVLGFGTSMPEMLTSLSAALAGAPGIAIGNVLGSNIANILLILGVAAVIAPIPAGAAGIEDRVWLAVATVLGIAVILVGLTVGRIEGTVLLAALAIYIWRALSRDAEVAPVPGIEGMRAARIALFLAGGLVTLIGGAWLLVEGATGIARSLGIGETVIGLTVVAVGTSLPELATSVIAARRGEAGLALGNVLGSNVFNILAILGLTAVIVPIPVPPGLSPVDLAVVAGSAALLLVALFLGRIGRGMGAVFVTLYAGYIGWLALSVA</sequence>
<name>A0A316GM02_9RHOB</name>
<dbReference type="GO" id="GO:0006874">
    <property type="term" value="P:intracellular calcium ion homeostasis"/>
    <property type="evidence" value="ECO:0007669"/>
    <property type="project" value="TreeGrafter"/>
</dbReference>
<dbReference type="GO" id="GO:0005886">
    <property type="term" value="C:plasma membrane"/>
    <property type="evidence" value="ECO:0007669"/>
    <property type="project" value="TreeGrafter"/>
</dbReference>
<feature type="transmembrane region" description="Helical" evidence="5">
    <location>
        <begin position="75"/>
        <end position="95"/>
    </location>
</feature>
<evidence type="ECO:0000259" key="6">
    <source>
        <dbReference type="Pfam" id="PF01699"/>
    </source>
</evidence>
<keyword evidence="2 5" id="KW-0812">Transmembrane</keyword>
<feature type="transmembrane region" description="Helical" evidence="5">
    <location>
        <begin position="101"/>
        <end position="134"/>
    </location>
</feature>
<protein>
    <submittedName>
        <fullName evidence="7">Cation:H+ antiporter</fullName>
    </submittedName>
</protein>
<dbReference type="EMBL" id="QGGW01000003">
    <property type="protein sequence ID" value="PWK60939.1"/>
    <property type="molecule type" value="Genomic_DNA"/>
</dbReference>
<organism evidence="7 8">
    <name type="scientific">Roseicyclus mahoneyensis</name>
    <dbReference type="NCBI Taxonomy" id="164332"/>
    <lineage>
        <taxon>Bacteria</taxon>
        <taxon>Pseudomonadati</taxon>
        <taxon>Pseudomonadota</taxon>
        <taxon>Alphaproteobacteria</taxon>
        <taxon>Rhodobacterales</taxon>
        <taxon>Roseobacteraceae</taxon>
        <taxon>Roseicyclus</taxon>
    </lineage>
</organism>
<dbReference type="AlphaFoldDB" id="A0A316GM02"/>